<evidence type="ECO:0000313" key="3">
    <source>
        <dbReference type="Proteomes" id="UP001164746"/>
    </source>
</evidence>
<proteinExistence type="predicted"/>
<dbReference type="Proteomes" id="UP001164746">
    <property type="component" value="Chromosome 7"/>
</dbReference>
<evidence type="ECO:0000313" key="2">
    <source>
        <dbReference type="EMBL" id="WAR11243.1"/>
    </source>
</evidence>
<organism evidence="2 3">
    <name type="scientific">Mya arenaria</name>
    <name type="common">Soft-shell clam</name>
    <dbReference type="NCBI Taxonomy" id="6604"/>
    <lineage>
        <taxon>Eukaryota</taxon>
        <taxon>Metazoa</taxon>
        <taxon>Spiralia</taxon>
        <taxon>Lophotrochozoa</taxon>
        <taxon>Mollusca</taxon>
        <taxon>Bivalvia</taxon>
        <taxon>Autobranchia</taxon>
        <taxon>Heteroconchia</taxon>
        <taxon>Euheterodonta</taxon>
        <taxon>Imparidentia</taxon>
        <taxon>Neoheterodontei</taxon>
        <taxon>Myida</taxon>
        <taxon>Myoidea</taxon>
        <taxon>Myidae</taxon>
        <taxon>Mya</taxon>
    </lineage>
</organism>
<name>A0ABY7ERQ9_MYAAR</name>
<feature type="region of interest" description="Disordered" evidence="1">
    <location>
        <begin position="289"/>
        <end position="336"/>
    </location>
</feature>
<feature type="region of interest" description="Disordered" evidence="1">
    <location>
        <begin position="15"/>
        <end position="88"/>
    </location>
</feature>
<dbReference type="EMBL" id="CP111018">
    <property type="protein sequence ID" value="WAR11243.1"/>
    <property type="molecule type" value="Genomic_DNA"/>
</dbReference>
<feature type="compositionally biased region" description="Basic and acidic residues" evidence="1">
    <location>
        <begin position="55"/>
        <end position="85"/>
    </location>
</feature>
<protein>
    <submittedName>
        <fullName evidence="2">Uncharacterized protein</fullName>
    </submittedName>
</protein>
<evidence type="ECO:0000256" key="1">
    <source>
        <dbReference type="SAM" id="MobiDB-lite"/>
    </source>
</evidence>
<reference evidence="2" key="1">
    <citation type="submission" date="2022-11" db="EMBL/GenBank/DDBJ databases">
        <title>Centuries of genome instability and evolution in soft-shell clam transmissible cancer (bioRxiv).</title>
        <authorList>
            <person name="Hart S.F.M."/>
            <person name="Yonemitsu M.A."/>
            <person name="Giersch R.M."/>
            <person name="Beal B.F."/>
            <person name="Arriagada G."/>
            <person name="Davis B.W."/>
            <person name="Ostrander E.A."/>
            <person name="Goff S.P."/>
            <person name="Metzger M.J."/>
        </authorList>
    </citation>
    <scope>NUCLEOTIDE SEQUENCE</scope>
    <source>
        <strain evidence="2">MELC-2E11</strain>
        <tissue evidence="2">Siphon/mantle</tissue>
    </source>
</reference>
<keyword evidence="3" id="KW-1185">Reference proteome</keyword>
<feature type="compositionally biased region" description="Polar residues" evidence="1">
    <location>
        <begin position="27"/>
        <end position="54"/>
    </location>
</feature>
<accession>A0ABY7ERQ9</accession>
<gene>
    <name evidence="2" type="ORF">MAR_036319</name>
</gene>
<sequence>FSDEIKAALKSKLQSQEQALESLSSAGTGTPQGVEYSNSKSYSYTNVNGVQHQDTQAEEKDPQNQHIISDLKEQLTEHQSADDSKPQTSFKAALDIPDEGIHKVITDGKVSDDSQPGQEYNEAKDALDFTPRISADEAEQYEMAVMDELYKLEQEQSTMDVAPSYNSFYPPGYGMDREQPMVPVYGGMQGPRDIYPLYGFGQSGPATATEDENNYINFLMNKPVTLDEMINSLMNQWLTRAIETEDPEAEEILNNIVDFVSQDDNPNDEAQVKAILALLEDLTPRIEPQDINLGSEPVSAPIVEEAGVGDKAEEQTDGANDITPVSGDQRVDEQKY</sequence>
<feature type="compositionally biased region" description="Low complexity" evidence="1">
    <location>
        <begin position="15"/>
        <end position="26"/>
    </location>
</feature>
<feature type="non-terminal residue" evidence="2">
    <location>
        <position position="336"/>
    </location>
</feature>